<feature type="modified residue" description="4-aspartylphosphate" evidence="6">
    <location>
        <position position="54"/>
    </location>
</feature>
<dbReference type="InterPro" id="IPR039420">
    <property type="entry name" value="WalR-like"/>
</dbReference>
<dbReference type="Proteomes" id="UP000326557">
    <property type="component" value="Unassembled WGS sequence"/>
</dbReference>
<evidence type="ECO:0000256" key="2">
    <source>
        <dbReference type="ARBA" id="ARBA00023012"/>
    </source>
</evidence>
<dbReference type="GO" id="GO:0000976">
    <property type="term" value="F:transcription cis-regulatory region binding"/>
    <property type="evidence" value="ECO:0007669"/>
    <property type="project" value="TreeGrafter"/>
</dbReference>
<dbReference type="PANTHER" id="PTHR48111">
    <property type="entry name" value="REGULATOR OF RPOS"/>
    <property type="match status" value="1"/>
</dbReference>
<dbReference type="InterPro" id="IPR036388">
    <property type="entry name" value="WH-like_DNA-bd_sf"/>
</dbReference>
<dbReference type="GO" id="GO:0000156">
    <property type="term" value="F:phosphorelay response regulator activity"/>
    <property type="evidence" value="ECO:0007669"/>
    <property type="project" value="TreeGrafter"/>
</dbReference>
<gene>
    <name evidence="8" type="ORF">PS704_05440</name>
</gene>
<dbReference type="PANTHER" id="PTHR48111:SF1">
    <property type="entry name" value="TWO-COMPONENT RESPONSE REGULATOR ORR33"/>
    <property type="match status" value="1"/>
</dbReference>
<keyword evidence="3" id="KW-0805">Transcription regulation</keyword>
<dbReference type="SUPFAM" id="SSF52172">
    <property type="entry name" value="CheY-like"/>
    <property type="match status" value="1"/>
</dbReference>
<evidence type="ECO:0000313" key="8">
    <source>
        <dbReference type="EMBL" id="VVO36529.1"/>
    </source>
</evidence>
<dbReference type="SMART" id="SM00448">
    <property type="entry name" value="REC"/>
    <property type="match status" value="1"/>
</dbReference>
<reference evidence="8 9" key="1">
    <citation type="submission" date="2019-09" db="EMBL/GenBank/DDBJ databases">
        <authorList>
            <person name="Chandra G."/>
            <person name="Truman W A."/>
        </authorList>
    </citation>
    <scope>NUCLEOTIDE SEQUENCE [LARGE SCALE GENOMIC DNA]</scope>
    <source>
        <strain evidence="8">PS704</strain>
    </source>
</reference>
<evidence type="ECO:0000256" key="3">
    <source>
        <dbReference type="ARBA" id="ARBA00023015"/>
    </source>
</evidence>
<protein>
    <recommendedName>
        <fullName evidence="7">Response regulatory domain-containing protein</fullName>
    </recommendedName>
</protein>
<keyword evidence="5" id="KW-0804">Transcription</keyword>
<proteinExistence type="predicted"/>
<dbReference type="EMBL" id="CABVHP010000026">
    <property type="protein sequence ID" value="VVO36529.1"/>
    <property type="molecule type" value="Genomic_DNA"/>
</dbReference>
<name>A0A5E7FBF1_PSEFL</name>
<keyword evidence="2" id="KW-0902">Two-component regulatory system</keyword>
<organism evidence="8 9">
    <name type="scientific">Pseudomonas fluorescens</name>
    <dbReference type="NCBI Taxonomy" id="294"/>
    <lineage>
        <taxon>Bacteria</taxon>
        <taxon>Pseudomonadati</taxon>
        <taxon>Pseudomonadota</taxon>
        <taxon>Gammaproteobacteria</taxon>
        <taxon>Pseudomonadales</taxon>
        <taxon>Pseudomonadaceae</taxon>
        <taxon>Pseudomonas</taxon>
    </lineage>
</organism>
<dbReference type="GO" id="GO:0006355">
    <property type="term" value="P:regulation of DNA-templated transcription"/>
    <property type="evidence" value="ECO:0007669"/>
    <property type="project" value="TreeGrafter"/>
</dbReference>
<dbReference type="PROSITE" id="PS50110">
    <property type="entry name" value="RESPONSE_REGULATORY"/>
    <property type="match status" value="1"/>
</dbReference>
<feature type="domain" description="Response regulatory" evidence="7">
    <location>
        <begin position="3"/>
        <end position="120"/>
    </location>
</feature>
<evidence type="ECO:0000313" key="9">
    <source>
        <dbReference type="Proteomes" id="UP000326557"/>
    </source>
</evidence>
<dbReference type="GO" id="GO:0032993">
    <property type="term" value="C:protein-DNA complex"/>
    <property type="evidence" value="ECO:0007669"/>
    <property type="project" value="TreeGrafter"/>
</dbReference>
<keyword evidence="1 6" id="KW-0597">Phosphoprotein</keyword>
<dbReference type="GO" id="GO:0005829">
    <property type="term" value="C:cytosol"/>
    <property type="evidence" value="ECO:0007669"/>
    <property type="project" value="TreeGrafter"/>
</dbReference>
<evidence type="ECO:0000259" key="7">
    <source>
        <dbReference type="PROSITE" id="PS50110"/>
    </source>
</evidence>
<keyword evidence="4" id="KW-0238">DNA-binding</keyword>
<evidence type="ECO:0000256" key="4">
    <source>
        <dbReference type="ARBA" id="ARBA00023125"/>
    </source>
</evidence>
<dbReference type="OrthoDB" id="9150104at2"/>
<dbReference type="InterPro" id="IPR011006">
    <property type="entry name" value="CheY-like_superfamily"/>
</dbReference>
<dbReference type="RefSeq" id="WP_150639908.1">
    <property type="nucleotide sequence ID" value="NZ_CABVHP010000026.1"/>
</dbReference>
<evidence type="ECO:0000256" key="1">
    <source>
        <dbReference type="ARBA" id="ARBA00022553"/>
    </source>
</evidence>
<evidence type="ECO:0000256" key="6">
    <source>
        <dbReference type="PROSITE-ProRule" id="PRU00169"/>
    </source>
</evidence>
<dbReference type="AlphaFoldDB" id="A0A5E7FBF1"/>
<sequence length="225" mass="25513">MKKIAVIEDQVEVNNALVAFCRELGNEYEVEQFFDRETAEAAIKTTDYSLIVLDIELPPEKNAGIGIIYTNVNHHKSPVMVVSGLDPSQYRNVMTQLDVWDYLEKPIAADGQEFISSALKVLRAKNNTISTQSLDAVTYDNSTGKIFYKGKPLNLPQTAKLILMRTYERKGKYVPYPDYYDLVKSGKNPDAIRQHVKTIRDALVETGIEGEHITVIRMKGVQWQE</sequence>
<dbReference type="Gene3D" id="1.10.10.10">
    <property type="entry name" value="Winged helix-like DNA-binding domain superfamily/Winged helix DNA-binding domain"/>
    <property type="match status" value="1"/>
</dbReference>
<evidence type="ECO:0000256" key="5">
    <source>
        <dbReference type="ARBA" id="ARBA00023163"/>
    </source>
</evidence>
<dbReference type="Pfam" id="PF00072">
    <property type="entry name" value="Response_reg"/>
    <property type="match status" value="1"/>
</dbReference>
<dbReference type="Gene3D" id="3.40.50.2300">
    <property type="match status" value="1"/>
</dbReference>
<accession>A0A5E7FBF1</accession>
<dbReference type="InterPro" id="IPR001789">
    <property type="entry name" value="Sig_transdc_resp-reg_receiver"/>
</dbReference>